<dbReference type="PROSITE" id="PS50853">
    <property type="entry name" value="FN3"/>
    <property type="match status" value="2"/>
</dbReference>
<dbReference type="CDD" id="cd00063">
    <property type="entry name" value="FN3"/>
    <property type="match status" value="2"/>
</dbReference>
<dbReference type="EMBL" id="JBHSED010000066">
    <property type="protein sequence ID" value="MFC4306819.1"/>
    <property type="molecule type" value="Genomic_DNA"/>
</dbReference>
<feature type="compositionally biased region" description="Polar residues" evidence="2">
    <location>
        <begin position="320"/>
        <end position="335"/>
    </location>
</feature>
<feature type="domain" description="Fibronectin type-III" evidence="3">
    <location>
        <begin position="251"/>
        <end position="335"/>
    </location>
</feature>
<accession>A0ABV8SK29</accession>
<evidence type="ECO:0000256" key="1">
    <source>
        <dbReference type="ARBA" id="ARBA00022737"/>
    </source>
</evidence>
<keyword evidence="5" id="KW-1185">Reference proteome</keyword>
<dbReference type="SMART" id="SM00060">
    <property type="entry name" value="FN3"/>
    <property type="match status" value="3"/>
</dbReference>
<dbReference type="InterPro" id="IPR003961">
    <property type="entry name" value="FN3_dom"/>
</dbReference>
<sequence>MYIEISMKKDNLLLEVTMRVSIMVRKFILVVLSFNLLIGNEVQAEFLRIQPSLAYAKKDAIVPTIQKDKAKEDPQLRTISDDEAKEDLQAPTVPGNLSLISIKGSSAHIKWEESHDNSGVRAYGIYIDSQYKYTVKSTSYELTGLLEGSSYTVTVVAEDIAGNQSKPSDPLVIIMPIAPNSESVNIDKISPTAPTDMAFQSVTSSTYSYTDLTPNTSYQISVPTIDNSGNESDQSAYLNAESQSVIDLPPQPANLRATAISDNTASFAWEISEAAANLSYEVFIGNQLIGTTTEKQYSATGLTPSSLYHFHIIAFDETGSRSSKSNDLEITTLPDSTPPTEPANLRTVQVTETKAGYCLGRVNR</sequence>
<dbReference type="InterPro" id="IPR013783">
    <property type="entry name" value="Ig-like_fold"/>
</dbReference>
<gene>
    <name evidence="4" type="ORF">ACFO1S_25695</name>
</gene>
<evidence type="ECO:0000259" key="3">
    <source>
        <dbReference type="PROSITE" id="PS50853"/>
    </source>
</evidence>
<evidence type="ECO:0000313" key="4">
    <source>
        <dbReference type="EMBL" id="MFC4306819.1"/>
    </source>
</evidence>
<dbReference type="Gene3D" id="2.60.40.10">
    <property type="entry name" value="Immunoglobulins"/>
    <property type="match status" value="3"/>
</dbReference>
<name>A0ABV8SK29_9BACL</name>
<dbReference type="InterPro" id="IPR036116">
    <property type="entry name" value="FN3_sf"/>
</dbReference>
<dbReference type="PANTHER" id="PTHR46708:SF2">
    <property type="entry name" value="FIBRONECTIN TYPE-III DOMAIN-CONTAINING PROTEIN"/>
    <property type="match status" value="1"/>
</dbReference>
<dbReference type="SUPFAM" id="SSF49265">
    <property type="entry name" value="Fibronectin type III"/>
    <property type="match status" value="2"/>
</dbReference>
<dbReference type="InterPro" id="IPR050991">
    <property type="entry name" value="ECM_Regulatory_Proteins"/>
</dbReference>
<protein>
    <submittedName>
        <fullName evidence="4">Fibronectin type III domain-containing protein</fullName>
    </submittedName>
</protein>
<keyword evidence="1" id="KW-0677">Repeat</keyword>
<comment type="caution">
    <text evidence="4">The sequence shown here is derived from an EMBL/GenBank/DDBJ whole genome shotgun (WGS) entry which is preliminary data.</text>
</comment>
<reference evidence="5" key="1">
    <citation type="journal article" date="2019" name="Int. J. Syst. Evol. Microbiol.">
        <title>The Global Catalogue of Microorganisms (GCM) 10K type strain sequencing project: providing services to taxonomists for standard genome sequencing and annotation.</title>
        <authorList>
            <consortium name="The Broad Institute Genomics Platform"/>
            <consortium name="The Broad Institute Genome Sequencing Center for Infectious Disease"/>
            <person name="Wu L."/>
            <person name="Ma J."/>
        </authorList>
    </citation>
    <scope>NUCLEOTIDE SEQUENCE [LARGE SCALE GENOMIC DNA]</scope>
    <source>
        <strain evidence="5">CGMCC 4.1641</strain>
    </source>
</reference>
<evidence type="ECO:0000313" key="5">
    <source>
        <dbReference type="Proteomes" id="UP001595755"/>
    </source>
</evidence>
<dbReference type="Proteomes" id="UP001595755">
    <property type="component" value="Unassembled WGS sequence"/>
</dbReference>
<feature type="domain" description="Fibronectin type-III" evidence="3">
    <location>
        <begin position="93"/>
        <end position="178"/>
    </location>
</feature>
<organism evidence="4 5">
    <name type="scientific">Cohnella boryungensis</name>
    <dbReference type="NCBI Taxonomy" id="768479"/>
    <lineage>
        <taxon>Bacteria</taxon>
        <taxon>Bacillati</taxon>
        <taxon>Bacillota</taxon>
        <taxon>Bacilli</taxon>
        <taxon>Bacillales</taxon>
        <taxon>Paenibacillaceae</taxon>
        <taxon>Cohnella</taxon>
    </lineage>
</organism>
<evidence type="ECO:0000256" key="2">
    <source>
        <dbReference type="SAM" id="MobiDB-lite"/>
    </source>
</evidence>
<proteinExistence type="predicted"/>
<feature type="region of interest" description="Disordered" evidence="2">
    <location>
        <begin position="320"/>
        <end position="342"/>
    </location>
</feature>
<dbReference type="Pfam" id="PF00041">
    <property type="entry name" value="fn3"/>
    <property type="match status" value="2"/>
</dbReference>
<dbReference type="PANTHER" id="PTHR46708">
    <property type="entry name" value="TENASCIN"/>
    <property type="match status" value="1"/>
</dbReference>